<name>A0A834XXG3_APHGI</name>
<evidence type="ECO:0000313" key="2">
    <source>
        <dbReference type="Proteomes" id="UP000639338"/>
    </source>
</evidence>
<organism evidence="1 2">
    <name type="scientific">Aphidius gifuensis</name>
    <name type="common">Parasitoid wasp</name>
    <dbReference type="NCBI Taxonomy" id="684658"/>
    <lineage>
        <taxon>Eukaryota</taxon>
        <taxon>Metazoa</taxon>
        <taxon>Ecdysozoa</taxon>
        <taxon>Arthropoda</taxon>
        <taxon>Hexapoda</taxon>
        <taxon>Insecta</taxon>
        <taxon>Pterygota</taxon>
        <taxon>Neoptera</taxon>
        <taxon>Endopterygota</taxon>
        <taxon>Hymenoptera</taxon>
        <taxon>Apocrita</taxon>
        <taxon>Ichneumonoidea</taxon>
        <taxon>Braconidae</taxon>
        <taxon>Aphidiinae</taxon>
        <taxon>Aphidius</taxon>
    </lineage>
</organism>
<keyword evidence="2" id="KW-1185">Reference proteome</keyword>
<dbReference type="AlphaFoldDB" id="A0A834XXG3"/>
<sequence>MRSRRSVFLKMHAQARAARIKKLLVQEVDVQGRPIKQINEKQDIKLIGPVTQLGKRKNISTQKTAVHKIQLDDQNKKKRQALDATLKSTKKKVTNTAVDSTLPLNNTPRNDIVPLVASSQIPESTNLQQKQYVCTNDTIDGKKVVEEVIHGTPKGKNISTRKAAVHKIQLDDQNKKKRQALDATLKSTKKKVTNTAVDSTLPLNNTPRNDIVPLVASSQIPESTNLQQKQYVCTNDTIDGNKVVDKVIHGTHEYSYVQREPYWLQIHKQKKEIQLLKNKVYQLTKMLERGENGTQMMQLPMHSSVPMSLSRHPTLQYSLPQGGQQAVLRRPYFPPMLPPFSQFQSSAYSVMPNNHDSRLMPYMEPSNIVYNFTDPLFYPFAGGF</sequence>
<evidence type="ECO:0000313" key="1">
    <source>
        <dbReference type="EMBL" id="KAF7995293.1"/>
    </source>
</evidence>
<comment type="caution">
    <text evidence="1">The sequence shown here is derived from an EMBL/GenBank/DDBJ whole genome shotgun (WGS) entry which is preliminary data.</text>
</comment>
<dbReference type="Proteomes" id="UP000639338">
    <property type="component" value="Unassembled WGS sequence"/>
</dbReference>
<dbReference type="EMBL" id="JACMRX010000002">
    <property type="protein sequence ID" value="KAF7995293.1"/>
    <property type="molecule type" value="Genomic_DNA"/>
</dbReference>
<protein>
    <submittedName>
        <fullName evidence="1">Uncharacterized protein</fullName>
    </submittedName>
</protein>
<accession>A0A834XXG3</accession>
<reference evidence="1 2" key="1">
    <citation type="submission" date="2020-08" db="EMBL/GenBank/DDBJ databases">
        <title>Aphidius gifuensis genome sequencing and assembly.</title>
        <authorList>
            <person name="Du Z."/>
        </authorList>
    </citation>
    <scope>NUCLEOTIDE SEQUENCE [LARGE SCALE GENOMIC DNA]</scope>
    <source>
        <strain evidence="1">YNYX2018</strain>
        <tissue evidence="1">Adults</tissue>
    </source>
</reference>
<proteinExistence type="predicted"/>
<gene>
    <name evidence="1" type="ORF">HCN44_005953</name>
</gene>